<dbReference type="EMBL" id="JACCCW010000001">
    <property type="protein sequence ID" value="NYF78911.1"/>
    <property type="molecule type" value="Genomic_DNA"/>
</dbReference>
<proteinExistence type="predicted"/>
<protein>
    <recommendedName>
        <fullName evidence="3">Alpha/beta hydrolase</fullName>
    </recommendedName>
</protein>
<dbReference type="Pfam" id="PF05990">
    <property type="entry name" value="DUF900"/>
    <property type="match status" value="1"/>
</dbReference>
<comment type="caution">
    <text evidence="1">The sequence shown here is derived from an EMBL/GenBank/DDBJ whole genome shotgun (WGS) entry which is preliminary data.</text>
</comment>
<name>A0A7Y9TFK9_9BACT</name>
<dbReference type="RefSeq" id="WP_179488725.1">
    <property type="nucleotide sequence ID" value="NZ_JACCCW010000001.1"/>
</dbReference>
<evidence type="ECO:0000313" key="2">
    <source>
        <dbReference type="Proteomes" id="UP000589520"/>
    </source>
</evidence>
<evidence type="ECO:0008006" key="3">
    <source>
        <dbReference type="Google" id="ProtNLM"/>
    </source>
</evidence>
<dbReference type="Proteomes" id="UP000589520">
    <property type="component" value="Unassembled WGS sequence"/>
</dbReference>
<keyword evidence="2" id="KW-1185">Reference proteome</keyword>
<dbReference type="InterPro" id="IPR029058">
    <property type="entry name" value="AB_hydrolase_fold"/>
</dbReference>
<dbReference type="SUPFAM" id="SSF53474">
    <property type="entry name" value="alpha/beta-Hydrolases"/>
    <property type="match status" value="1"/>
</dbReference>
<reference evidence="1 2" key="1">
    <citation type="submission" date="2020-07" db="EMBL/GenBank/DDBJ databases">
        <title>Genomic Encyclopedia of Type Strains, Phase IV (KMG-V): Genome sequencing to study the core and pangenomes of soil and plant-associated prokaryotes.</title>
        <authorList>
            <person name="Whitman W."/>
        </authorList>
    </citation>
    <scope>NUCLEOTIDE SEQUENCE [LARGE SCALE GENOMIC DNA]</scope>
    <source>
        <strain evidence="1 2">X4EP2</strain>
    </source>
</reference>
<gene>
    <name evidence="1" type="ORF">HDF17_001198</name>
</gene>
<organism evidence="1 2">
    <name type="scientific">Granulicella arctica</name>
    <dbReference type="NCBI Taxonomy" id="940613"/>
    <lineage>
        <taxon>Bacteria</taxon>
        <taxon>Pseudomonadati</taxon>
        <taxon>Acidobacteriota</taxon>
        <taxon>Terriglobia</taxon>
        <taxon>Terriglobales</taxon>
        <taxon>Acidobacteriaceae</taxon>
        <taxon>Granulicella</taxon>
    </lineage>
</organism>
<accession>A0A7Y9TFK9</accession>
<evidence type="ECO:0000313" key="1">
    <source>
        <dbReference type="EMBL" id="NYF78911.1"/>
    </source>
</evidence>
<dbReference type="AlphaFoldDB" id="A0A7Y9TFK9"/>
<sequence>MTYFLNLRNRPGGDEVGDSVLPRQVTIDPATGNVASDQPLPLADLQTKLLGKNVLLAIHGFNVPQAAGYQSLSHWSTLLQLDETWVFLGIIWPGNSSWLGPLCYPGEGRHAMQCGDLLAPFIGANFVGVNSISLVSHSLGGRLLLETVKSLSQLNPPVAVRQVALMAGAVNHDCLTAEYAAAANWTGKISLLASMQDEVLAKAFPAGNVFEGIIDAGHPWFQSALGRSGPKTILANKSIGGFQVPDEWKFGHGSYLEMVPAADPAVLLPQDLPPVGSQPPYPGQCTSSWSAAFISSRFR</sequence>
<dbReference type="InterPro" id="IPR010297">
    <property type="entry name" value="DUF900_hydrolase"/>
</dbReference>